<dbReference type="CDD" id="cd00392">
    <property type="entry name" value="Ribosomal_L13"/>
    <property type="match status" value="1"/>
</dbReference>
<evidence type="ECO:0008006" key="6">
    <source>
        <dbReference type="Google" id="ProtNLM"/>
    </source>
</evidence>
<dbReference type="GO" id="GO:0003735">
    <property type="term" value="F:structural constituent of ribosome"/>
    <property type="evidence" value="ECO:0007669"/>
    <property type="project" value="InterPro"/>
</dbReference>
<dbReference type="PIRSF" id="PIRSF002181">
    <property type="entry name" value="Ribosomal_L13"/>
    <property type="match status" value="1"/>
</dbReference>
<dbReference type="Pfam" id="PF00572">
    <property type="entry name" value="Ribosomal_L13"/>
    <property type="match status" value="1"/>
</dbReference>
<evidence type="ECO:0000313" key="5">
    <source>
        <dbReference type="Proteomes" id="UP001497623"/>
    </source>
</evidence>
<dbReference type="InterPro" id="IPR036899">
    <property type="entry name" value="Ribosomal_uL13_sf"/>
</dbReference>
<sequence length="178" mass="21188">MSAYKRVQQWSTFGRMWYLYDAKWQNPLHSANKIKHYLTGTHKPIYHPLSDCGDHVVVINARDIALPGNEWEKRVYFHHTGYPGGATWTLAWELHQKDPTMIIRKAVYNQLDKNLLRRGRMEKLHLFADDQIPESILQNVSSQLTQLRPTPTRLDHYTEEERLQFPKVFDWPKEHVIR</sequence>
<dbReference type="Proteomes" id="UP001497623">
    <property type="component" value="Unassembled WGS sequence"/>
</dbReference>
<dbReference type="GO" id="GO:0006412">
    <property type="term" value="P:translation"/>
    <property type="evidence" value="ECO:0007669"/>
    <property type="project" value="InterPro"/>
</dbReference>
<keyword evidence="2" id="KW-0689">Ribosomal protein</keyword>
<dbReference type="InterPro" id="IPR005823">
    <property type="entry name" value="Ribosomal_uL13_bac-type"/>
</dbReference>
<dbReference type="FunFam" id="3.90.1180.10:FF:000005">
    <property type="entry name" value="39S ribosomal protein L13, mitochondrial"/>
    <property type="match status" value="1"/>
</dbReference>
<keyword evidence="5" id="KW-1185">Reference proteome</keyword>
<name>A0AAV2S5Z3_MEGNR</name>
<dbReference type="GO" id="GO:0005762">
    <property type="term" value="C:mitochondrial large ribosomal subunit"/>
    <property type="evidence" value="ECO:0007669"/>
    <property type="project" value="TreeGrafter"/>
</dbReference>
<evidence type="ECO:0000256" key="2">
    <source>
        <dbReference type="ARBA" id="ARBA00022980"/>
    </source>
</evidence>
<dbReference type="GO" id="GO:0017148">
    <property type="term" value="P:negative regulation of translation"/>
    <property type="evidence" value="ECO:0007669"/>
    <property type="project" value="TreeGrafter"/>
</dbReference>
<accession>A0AAV2S5Z3</accession>
<dbReference type="PANTHER" id="PTHR11545">
    <property type="entry name" value="RIBOSOMAL PROTEIN L13"/>
    <property type="match status" value="1"/>
</dbReference>
<evidence type="ECO:0000313" key="4">
    <source>
        <dbReference type="EMBL" id="CAL4161830.1"/>
    </source>
</evidence>
<dbReference type="EMBL" id="CAXKWB010045016">
    <property type="protein sequence ID" value="CAL4161830.1"/>
    <property type="molecule type" value="Genomic_DNA"/>
</dbReference>
<dbReference type="InterPro" id="IPR005822">
    <property type="entry name" value="Ribosomal_uL13"/>
</dbReference>
<reference evidence="4 5" key="1">
    <citation type="submission" date="2024-05" db="EMBL/GenBank/DDBJ databases">
        <authorList>
            <person name="Wallberg A."/>
        </authorList>
    </citation>
    <scope>NUCLEOTIDE SEQUENCE [LARGE SCALE GENOMIC DNA]</scope>
</reference>
<dbReference type="NCBIfam" id="TIGR01066">
    <property type="entry name" value="rplM_bact"/>
    <property type="match status" value="1"/>
</dbReference>
<dbReference type="HAMAP" id="MF_01366">
    <property type="entry name" value="Ribosomal_uL13"/>
    <property type="match status" value="1"/>
</dbReference>
<comment type="similarity">
    <text evidence="1">Belongs to the universal ribosomal protein uL13 family.</text>
</comment>
<dbReference type="AlphaFoldDB" id="A0AAV2S5Z3"/>
<evidence type="ECO:0000256" key="3">
    <source>
        <dbReference type="ARBA" id="ARBA00023274"/>
    </source>
</evidence>
<dbReference type="SUPFAM" id="SSF52161">
    <property type="entry name" value="Ribosomal protein L13"/>
    <property type="match status" value="1"/>
</dbReference>
<comment type="caution">
    <text evidence="4">The sequence shown here is derived from an EMBL/GenBank/DDBJ whole genome shotgun (WGS) entry which is preliminary data.</text>
</comment>
<evidence type="ECO:0000256" key="1">
    <source>
        <dbReference type="ARBA" id="ARBA00006227"/>
    </source>
</evidence>
<dbReference type="PANTHER" id="PTHR11545:SF2">
    <property type="entry name" value="LARGE RIBOSOMAL SUBUNIT PROTEIN UL13M"/>
    <property type="match status" value="1"/>
</dbReference>
<gene>
    <name evidence="4" type="ORF">MNOR_LOCUS32686</name>
</gene>
<keyword evidence="3" id="KW-0687">Ribonucleoprotein</keyword>
<protein>
    <recommendedName>
        <fullName evidence="6">39S ribosomal protein L13, mitochondrial</fullName>
    </recommendedName>
</protein>
<dbReference type="GO" id="GO:0003729">
    <property type="term" value="F:mRNA binding"/>
    <property type="evidence" value="ECO:0007669"/>
    <property type="project" value="TreeGrafter"/>
</dbReference>
<organism evidence="4 5">
    <name type="scientific">Meganyctiphanes norvegica</name>
    <name type="common">Northern krill</name>
    <name type="synonym">Thysanopoda norvegica</name>
    <dbReference type="NCBI Taxonomy" id="48144"/>
    <lineage>
        <taxon>Eukaryota</taxon>
        <taxon>Metazoa</taxon>
        <taxon>Ecdysozoa</taxon>
        <taxon>Arthropoda</taxon>
        <taxon>Crustacea</taxon>
        <taxon>Multicrustacea</taxon>
        <taxon>Malacostraca</taxon>
        <taxon>Eumalacostraca</taxon>
        <taxon>Eucarida</taxon>
        <taxon>Euphausiacea</taxon>
        <taxon>Euphausiidae</taxon>
        <taxon>Meganyctiphanes</taxon>
    </lineage>
</organism>
<proteinExistence type="inferred from homology"/>
<dbReference type="Gene3D" id="3.90.1180.10">
    <property type="entry name" value="Ribosomal protein L13"/>
    <property type="match status" value="1"/>
</dbReference>